<reference evidence="2" key="1">
    <citation type="submission" date="2021-01" db="EMBL/GenBank/DDBJ databases">
        <authorList>
            <person name="Corre E."/>
            <person name="Pelletier E."/>
            <person name="Niang G."/>
            <person name="Scheremetjew M."/>
            <person name="Finn R."/>
            <person name="Kale V."/>
            <person name="Holt S."/>
            <person name="Cochrane G."/>
            <person name="Meng A."/>
            <person name="Brown T."/>
            <person name="Cohen L."/>
        </authorList>
    </citation>
    <scope>NUCLEOTIDE SEQUENCE</scope>
</reference>
<name>A0A7S0ZYQ4_NOCSC</name>
<keyword evidence="1" id="KW-0812">Transmembrane</keyword>
<evidence type="ECO:0000313" key="2">
    <source>
        <dbReference type="EMBL" id="CAD8836414.1"/>
    </source>
</evidence>
<proteinExistence type="predicted"/>
<dbReference type="EMBL" id="HBFQ01015562">
    <property type="protein sequence ID" value="CAD8836414.1"/>
    <property type="molecule type" value="Transcribed_RNA"/>
</dbReference>
<keyword evidence="1" id="KW-0472">Membrane</keyword>
<protein>
    <submittedName>
        <fullName evidence="2">Uncharacterized protein</fullName>
    </submittedName>
</protein>
<evidence type="ECO:0000256" key="1">
    <source>
        <dbReference type="SAM" id="Phobius"/>
    </source>
</evidence>
<accession>A0A7S0ZYQ4</accession>
<feature type="transmembrane region" description="Helical" evidence="1">
    <location>
        <begin position="528"/>
        <end position="546"/>
    </location>
</feature>
<dbReference type="AlphaFoldDB" id="A0A7S0ZYQ4"/>
<sequence>MAQVCSTSVPPFTLCCVQKYIHVSMTVVLQLLSYVALATIPLTSGARAFLGQSDTIANAWAALNFSLGCGEGSQDVQSIQVVLTPMWRSMPQDSEGQVEIRSLRYMASRYFSQTSSLRLRGFDPAGFVEQFVWDKDEISKRVPSFASVDLSNSRFAFDDAVVYVAVLQDIIFGLSDDVLDRVFGQRGAANDDLSSSEVVQLLDKYVLYWMAGDAFDGECFHPPGQQSNLCFEVPMKKELQALVRAQVKALDYRRNHNLLKFGHSVMERTYSRNDAQAISADITKNFAWFYQSDCAQMKNRLVRLDVGRIGRVPLSKFYGASEFFGESEHYLDAQGVLDYAVSAREPYVVIPNYMLAASNCIVATSDYQICCANPCEGILGDIEQVVRASEATVNEMITIISDMLDVDTFEDKPLKLSDSLKDRLRAMGEMHEGQIRLHSRLFAQWLHYVFPRECPFPHKSGSINMVSAMEYTGVVEVQLEEKAHLLAAAAGMPDKRLDNEVLDWMNQWDDHEEFLAGYRSPSGFSFRHIILVVGGVLVVLIGAGGWRSQSQQRETISASSKSLWV</sequence>
<keyword evidence="1" id="KW-1133">Transmembrane helix</keyword>
<organism evidence="2">
    <name type="scientific">Noctiluca scintillans</name>
    <name type="common">Sea sparkle</name>
    <name type="synonym">Red tide dinoflagellate</name>
    <dbReference type="NCBI Taxonomy" id="2966"/>
    <lineage>
        <taxon>Eukaryota</taxon>
        <taxon>Sar</taxon>
        <taxon>Alveolata</taxon>
        <taxon>Dinophyceae</taxon>
        <taxon>Noctilucales</taxon>
        <taxon>Noctilucaceae</taxon>
        <taxon>Noctiluca</taxon>
    </lineage>
</organism>
<gene>
    <name evidence="2" type="ORF">NSCI0253_LOCUS10762</name>
</gene>